<gene>
    <name evidence="15" type="ORF">ACHAWU_009386</name>
</gene>
<keyword evidence="11" id="KW-0732">Signal</keyword>
<evidence type="ECO:0000256" key="9">
    <source>
        <dbReference type="RuleBase" id="RU000492"/>
    </source>
</evidence>
<dbReference type="CDD" id="cd17967">
    <property type="entry name" value="DEADc_DDX3_DDX4"/>
    <property type="match status" value="1"/>
</dbReference>
<feature type="compositionally biased region" description="Basic and acidic residues" evidence="10">
    <location>
        <begin position="164"/>
        <end position="174"/>
    </location>
</feature>
<organism evidence="15 16">
    <name type="scientific">Discostella pseudostelligera</name>
    <dbReference type="NCBI Taxonomy" id="259834"/>
    <lineage>
        <taxon>Eukaryota</taxon>
        <taxon>Sar</taxon>
        <taxon>Stramenopiles</taxon>
        <taxon>Ochrophyta</taxon>
        <taxon>Bacillariophyta</taxon>
        <taxon>Coscinodiscophyceae</taxon>
        <taxon>Thalassiosirophycidae</taxon>
        <taxon>Stephanodiscales</taxon>
        <taxon>Stephanodiscaceae</taxon>
        <taxon>Discostella</taxon>
    </lineage>
</organism>
<evidence type="ECO:0000256" key="6">
    <source>
        <dbReference type="ARBA" id="ARBA00022884"/>
    </source>
</evidence>
<keyword evidence="5 9" id="KW-0067">ATP-binding</keyword>
<dbReference type="PROSITE" id="PS51192">
    <property type="entry name" value="HELICASE_ATP_BIND_1"/>
    <property type="match status" value="1"/>
</dbReference>
<keyword evidence="6" id="KW-0694">RNA-binding</keyword>
<evidence type="ECO:0000256" key="2">
    <source>
        <dbReference type="ARBA" id="ARBA00022741"/>
    </source>
</evidence>
<dbReference type="GO" id="GO:0003723">
    <property type="term" value="F:RNA binding"/>
    <property type="evidence" value="ECO:0007669"/>
    <property type="project" value="UniProtKB-KW"/>
</dbReference>
<evidence type="ECO:0000256" key="1">
    <source>
        <dbReference type="ARBA" id="ARBA00012552"/>
    </source>
</evidence>
<evidence type="ECO:0000256" key="5">
    <source>
        <dbReference type="ARBA" id="ARBA00022840"/>
    </source>
</evidence>
<dbReference type="SMART" id="SM00487">
    <property type="entry name" value="DEXDc"/>
    <property type="match status" value="1"/>
</dbReference>
<dbReference type="Pfam" id="PF00271">
    <property type="entry name" value="Helicase_C"/>
    <property type="match status" value="1"/>
</dbReference>
<evidence type="ECO:0000256" key="10">
    <source>
        <dbReference type="SAM" id="MobiDB-lite"/>
    </source>
</evidence>
<dbReference type="Proteomes" id="UP001530293">
    <property type="component" value="Unassembled WGS sequence"/>
</dbReference>
<keyword evidence="4 9" id="KW-0347">Helicase</keyword>
<dbReference type="Gene3D" id="3.40.50.300">
    <property type="entry name" value="P-loop containing nucleotide triphosphate hydrolases"/>
    <property type="match status" value="2"/>
</dbReference>
<dbReference type="InterPro" id="IPR027417">
    <property type="entry name" value="P-loop_NTPase"/>
</dbReference>
<dbReference type="EMBL" id="JALLBG020000314">
    <property type="protein sequence ID" value="KAL3756084.1"/>
    <property type="molecule type" value="Genomic_DNA"/>
</dbReference>
<dbReference type="GO" id="GO:0005524">
    <property type="term" value="F:ATP binding"/>
    <property type="evidence" value="ECO:0007669"/>
    <property type="project" value="UniProtKB-KW"/>
</dbReference>
<feature type="compositionally biased region" description="Gly residues" evidence="10">
    <location>
        <begin position="132"/>
        <end position="160"/>
    </location>
</feature>
<reference evidence="15 16" key="1">
    <citation type="submission" date="2024-10" db="EMBL/GenBank/DDBJ databases">
        <title>Updated reference genomes for cyclostephanoid diatoms.</title>
        <authorList>
            <person name="Roberts W.R."/>
            <person name="Alverson A.J."/>
        </authorList>
    </citation>
    <scope>NUCLEOTIDE SEQUENCE [LARGE SCALE GENOMIC DNA]</scope>
    <source>
        <strain evidence="15 16">AJA232-27</strain>
    </source>
</reference>
<dbReference type="GO" id="GO:0016787">
    <property type="term" value="F:hydrolase activity"/>
    <property type="evidence" value="ECO:0007669"/>
    <property type="project" value="UniProtKB-KW"/>
</dbReference>
<accession>A0ABD3LWH1</accession>
<dbReference type="InterPro" id="IPR014001">
    <property type="entry name" value="Helicase_ATP-bd"/>
</dbReference>
<protein>
    <recommendedName>
        <fullName evidence="1">RNA helicase</fullName>
        <ecNumber evidence="1">3.6.4.13</ecNumber>
    </recommendedName>
</protein>
<keyword evidence="2 9" id="KW-0547">Nucleotide-binding</keyword>
<keyword evidence="16" id="KW-1185">Reference proteome</keyword>
<evidence type="ECO:0000256" key="7">
    <source>
        <dbReference type="ARBA" id="ARBA00047984"/>
    </source>
</evidence>
<dbReference type="CDD" id="cd18787">
    <property type="entry name" value="SF2_C_DEAD"/>
    <property type="match status" value="1"/>
</dbReference>
<dbReference type="InterPro" id="IPR014014">
    <property type="entry name" value="RNA_helicase_DEAD_Q_motif"/>
</dbReference>
<feature type="compositionally biased region" description="Gly residues" evidence="10">
    <location>
        <begin position="642"/>
        <end position="653"/>
    </location>
</feature>
<dbReference type="GO" id="GO:0003724">
    <property type="term" value="F:RNA helicase activity"/>
    <property type="evidence" value="ECO:0007669"/>
    <property type="project" value="UniProtKB-EC"/>
</dbReference>
<evidence type="ECO:0000259" key="14">
    <source>
        <dbReference type="PROSITE" id="PS51195"/>
    </source>
</evidence>
<feature type="region of interest" description="Disordered" evidence="10">
    <location>
        <begin position="39"/>
        <end position="174"/>
    </location>
</feature>
<feature type="chain" id="PRO_5044894255" description="RNA helicase" evidence="11">
    <location>
        <begin position="24"/>
        <end position="695"/>
    </location>
</feature>
<feature type="compositionally biased region" description="Gly residues" evidence="10">
    <location>
        <begin position="61"/>
        <end position="79"/>
    </location>
</feature>
<evidence type="ECO:0000256" key="4">
    <source>
        <dbReference type="ARBA" id="ARBA00022806"/>
    </source>
</evidence>
<feature type="short sequence motif" description="Q motif" evidence="8">
    <location>
        <begin position="216"/>
        <end position="244"/>
    </location>
</feature>
<proteinExistence type="inferred from homology"/>
<feature type="region of interest" description="Disordered" evidence="10">
    <location>
        <begin position="603"/>
        <end position="653"/>
    </location>
</feature>
<dbReference type="PROSITE" id="PS00039">
    <property type="entry name" value="DEAD_ATP_HELICASE"/>
    <property type="match status" value="1"/>
</dbReference>
<feature type="compositionally biased region" description="Gly residues" evidence="10">
    <location>
        <begin position="609"/>
        <end position="630"/>
    </location>
</feature>
<dbReference type="AlphaFoldDB" id="A0ABD3LWH1"/>
<feature type="domain" description="Helicase C-terminal" evidence="13">
    <location>
        <begin position="461"/>
        <end position="605"/>
    </location>
</feature>
<dbReference type="SUPFAM" id="SSF52540">
    <property type="entry name" value="P-loop containing nucleoside triphosphate hydrolases"/>
    <property type="match status" value="1"/>
</dbReference>
<name>A0ABD3LWH1_9STRA</name>
<dbReference type="FunFam" id="3.40.50.300:FF:000008">
    <property type="entry name" value="ATP-dependent RNA helicase RhlB"/>
    <property type="match status" value="1"/>
</dbReference>
<evidence type="ECO:0000313" key="15">
    <source>
        <dbReference type="EMBL" id="KAL3756084.1"/>
    </source>
</evidence>
<feature type="compositionally biased region" description="Gly residues" evidence="10">
    <location>
        <begin position="87"/>
        <end position="110"/>
    </location>
</feature>
<dbReference type="PANTHER" id="PTHR47958">
    <property type="entry name" value="ATP-DEPENDENT RNA HELICASE DBP3"/>
    <property type="match status" value="1"/>
</dbReference>
<dbReference type="FunFam" id="3.40.50.300:FF:000397">
    <property type="entry name" value="Probable ATP-dependent RNA helicase DDX4"/>
    <property type="match status" value="1"/>
</dbReference>
<dbReference type="PROSITE" id="PS51194">
    <property type="entry name" value="HELICASE_CTER"/>
    <property type="match status" value="1"/>
</dbReference>
<dbReference type="InterPro" id="IPR011545">
    <property type="entry name" value="DEAD/DEAH_box_helicase_dom"/>
</dbReference>
<evidence type="ECO:0000259" key="13">
    <source>
        <dbReference type="PROSITE" id="PS51194"/>
    </source>
</evidence>
<dbReference type="SMART" id="SM00490">
    <property type="entry name" value="HELICc"/>
    <property type="match status" value="1"/>
</dbReference>
<evidence type="ECO:0000259" key="12">
    <source>
        <dbReference type="PROSITE" id="PS51192"/>
    </source>
</evidence>
<dbReference type="EC" id="3.6.4.13" evidence="1"/>
<feature type="domain" description="DEAD-box RNA helicase Q" evidence="14">
    <location>
        <begin position="216"/>
        <end position="244"/>
    </location>
</feature>
<evidence type="ECO:0000313" key="16">
    <source>
        <dbReference type="Proteomes" id="UP001530293"/>
    </source>
</evidence>
<feature type="domain" description="Helicase ATP-binding" evidence="12">
    <location>
        <begin position="247"/>
        <end position="434"/>
    </location>
</feature>
<dbReference type="PROSITE" id="PS51195">
    <property type="entry name" value="Q_MOTIF"/>
    <property type="match status" value="1"/>
</dbReference>
<dbReference type="Pfam" id="PF00270">
    <property type="entry name" value="DEAD"/>
    <property type="match status" value="1"/>
</dbReference>
<evidence type="ECO:0000256" key="8">
    <source>
        <dbReference type="PROSITE-ProRule" id="PRU00552"/>
    </source>
</evidence>
<sequence>MLIRLVLFCLLFILTLLDNYCHCHISPITGVKYVPPHLRNQGAGGQQSADSSSAPPPSSSYGGGGGGYSSRGGGGGRGGGYDRRDGGGSYSGGGGRSYGGYGGGGGGGGGGDRRQSGGDGYQAQTNSRWTDNGGGGGGGGYGGDRRGGGGYGGGGYGGRGAPSRNERGFHGDLRPDKRLERQLFEQEIHQTTGINFDAYDNIPVETSGHNVPDPIDSFEPEVIGEDLYRNVQLCGYTKPTPVQKWSIPIASANRDLMACAQTGSGKTAGFLFPIIITMLRNGGSEPEGGIRGKRVYPECLVLAPTRELASQIHDEAQKFLYCTGIASVVVYGGADVRDQLRQIERGCDLLVATPGRLVDLIERGRLSMENIKFLVLDEADRMLDMGFEPQIRRIVEQENMPHGDGVRQTMMFSATFPANIQRLAGDFMGDYVFLTVGRVGSASENVTQTVEYVEQRDKLDHLMRYLMTIQEGLILVFVETKRNCDHVEDVLCGNGFPACSIHGDKSQREREDALRQFKTGRCPVLVATDVAARGLDIPNVMHVVNYDLPTNIDDYVHRIGRTGRAGNTGGALSFVNDKNAGVVRELRELLEENNQEVPNWLRQMSSYGGRSGGGGGGGGRRGGGRGGGANFGNRDYRQSSGSGRGGGRGGGGGGGGGSYGGGGGGYGGGGYGGGGYGGGGYGGGGGGGNFGNGAW</sequence>
<comment type="catalytic activity">
    <reaction evidence="7">
        <text>ATP + H2O = ADP + phosphate + H(+)</text>
        <dbReference type="Rhea" id="RHEA:13065"/>
        <dbReference type="ChEBI" id="CHEBI:15377"/>
        <dbReference type="ChEBI" id="CHEBI:15378"/>
        <dbReference type="ChEBI" id="CHEBI:30616"/>
        <dbReference type="ChEBI" id="CHEBI:43474"/>
        <dbReference type="ChEBI" id="CHEBI:456216"/>
        <dbReference type="EC" id="3.6.4.13"/>
    </reaction>
</comment>
<keyword evidence="3 9" id="KW-0378">Hydrolase</keyword>
<comment type="similarity">
    <text evidence="9">Belongs to the DEAD box helicase family.</text>
</comment>
<dbReference type="InterPro" id="IPR001650">
    <property type="entry name" value="Helicase_C-like"/>
</dbReference>
<dbReference type="InterPro" id="IPR044763">
    <property type="entry name" value="Ded1/Dbp1_DEADc"/>
</dbReference>
<comment type="caution">
    <text evidence="15">The sequence shown here is derived from an EMBL/GenBank/DDBJ whole genome shotgun (WGS) entry which is preliminary data.</text>
</comment>
<dbReference type="InterPro" id="IPR000629">
    <property type="entry name" value="RNA-helicase_DEAD-box_CS"/>
</dbReference>
<feature type="signal peptide" evidence="11">
    <location>
        <begin position="1"/>
        <end position="23"/>
    </location>
</feature>
<evidence type="ECO:0000256" key="11">
    <source>
        <dbReference type="SAM" id="SignalP"/>
    </source>
</evidence>
<evidence type="ECO:0000256" key="3">
    <source>
        <dbReference type="ARBA" id="ARBA00022801"/>
    </source>
</evidence>